<dbReference type="EMBL" id="CALNXK010000048">
    <property type="protein sequence ID" value="CAH3130631.1"/>
    <property type="molecule type" value="Genomic_DNA"/>
</dbReference>
<feature type="domain" description="Fe2OG dioxygenase" evidence="2">
    <location>
        <begin position="140"/>
        <end position="259"/>
    </location>
</feature>
<dbReference type="Pfam" id="PF23169">
    <property type="entry name" value="HalD"/>
    <property type="match status" value="1"/>
</dbReference>
<comment type="caution">
    <text evidence="3">The sequence shown here is derived from an EMBL/GenBank/DDBJ whole genome shotgun (WGS) entry which is preliminary data.</text>
</comment>
<gene>
    <name evidence="3" type="ORF">PLOB_00034756</name>
</gene>
<dbReference type="Proteomes" id="UP001159405">
    <property type="component" value="Unassembled WGS sequence"/>
</dbReference>
<reference evidence="3 4" key="1">
    <citation type="submission" date="2022-05" db="EMBL/GenBank/DDBJ databases">
        <authorList>
            <consortium name="Genoscope - CEA"/>
            <person name="William W."/>
        </authorList>
    </citation>
    <scope>NUCLEOTIDE SEQUENCE [LARGE SCALE GENOMIC DNA]</scope>
</reference>
<protein>
    <recommendedName>
        <fullName evidence="2">Fe2OG dioxygenase domain-containing protein</fullName>
    </recommendedName>
</protein>
<evidence type="ECO:0000259" key="2">
    <source>
        <dbReference type="PROSITE" id="PS51471"/>
    </source>
</evidence>
<keyword evidence="1" id="KW-0408">Iron</keyword>
<sequence>MTSDIERIINYSRYPITEPNSAIFVEVIKRARHELNEKGIALLPDFMLSSALKETITDTEQVLPKAFRGISDHNVYLEDCKEEKLELNRPSQIISRSSKSCVTHDQINPSTPLKKLYMSQAMTDFVRLLLQREVLYRTADPLGALNVHVYKERDQLNWHFDRGEFAVTLLLQSPERGGHFQYIPSTRTQSKNNYPREMKTTTLLASQAGKDLSDLGVKQADLQPGTLVIFCGRNSMHRVTPVQGSKSRILAVLSYEQKPDVFLNEYTRMKFYGRLR</sequence>
<proteinExistence type="inferred from homology"/>
<dbReference type="SUPFAM" id="SSF51197">
    <property type="entry name" value="Clavaminate synthase-like"/>
    <property type="match status" value="1"/>
</dbReference>
<name>A0ABN8P1Y4_9CNID</name>
<dbReference type="PROSITE" id="PS51471">
    <property type="entry name" value="FE2OG_OXY"/>
    <property type="match status" value="1"/>
</dbReference>
<organism evidence="3 4">
    <name type="scientific">Porites lobata</name>
    <dbReference type="NCBI Taxonomy" id="104759"/>
    <lineage>
        <taxon>Eukaryota</taxon>
        <taxon>Metazoa</taxon>
        <taxon>Cnidaria</taxon>
        <taxon>Anthozoa</taxon>
        <taxon>Hexacorallia</taxon>
        <taxon>Scleractinia</taxon>
        <taxon>Fungiina</taxon>
        <taxon>Poritidae</taxon>
        <taxon>Porites</taxon>
    </lineage>
</organism>
<evidence type="ECO:0000313" key="3">
    <source>
        <dbReference type="EMBL" id="CAH3130631.1"/>
    </source>
</evidence>
<accession>A0ABN8P1Y4</accession>
<comment type="similarity">
    <text evidence="1">Belongs to the iron/ascorbate-dependent oxidoreductase family.</text>
</comment>
<dbReference type="InterPro" id="IPR056470">
    <property type="entry name" value="BesD/HalB-like"/>
</dbReference>
<dbReference type="InterPro" id="IPR005123">
    <property type="entry name" value="Oxoglu/Fe-dep_dioxygenase_dom"/>
</dbReference>
<evidence type="ECO:0000256" key="1">
    <source>
        <dbReference type="RuleBase" id="RU003682"/>
    </source>
</evidence>
<keyword evidence="4" id="KW-1185">Reference proteome</keyword>
<dbReference type="Gene3D" id="2.60.120.620">
    <property type="entry name" value="q2cbj1_9rhob like domain"/>
    <property type="match status" value="1"/>
</dbReference>
<evidence type="ECO:0000313" key="4">
    <source>
        <dbReference type="Proteomes" id="UP001159405"/>
    </source>
</evidence>
<keyword evidence="1" id="KW-0479">Metal-binding</keyword>
<keyword evidence="1" id="KW-0560">Oxidoreductase</keyword>